<dbReference type="NCBIfam" id="TIGR02074">
    <property type="entry name" value="PBP_1a_fam"/>
    <property type="match status" value="1"/>
</dbReference>
<sequence>MNPYFGEQKTPKNPFTEMYARSQPTKKRGSFFGGMARFVLLIFIGAFFGGIGVAAQGYIFFNQGLPSIEKLKTHVPPTVTEFYGSKGEIIGEFAHQRRYVLTIDQIPKLLQEAFIAAEDKNFPIHGGVDTEAIVRAAKRNLTAGTLGQGGSTITQQLAKNLLVGGEKKFVRKIKEAILATRIERALTKEEILCLYLNEIYLGSNAYGVEAAARTYFDKGVKDLTLAECAMLAGLPKAPSSYSPKRNLQEALKRRAYVLERMRQDGYIKTEEEFEIAKNEQPHISTRTNPYLRAAPDFVEHVRRYVEKKYGTDTLYKEGLHVYTTVDLDMTKKAQNAMEEGLRELDKRQGYRGPLRTMNVKTMMEFLEEKTRSMDAPLKFGQITEGVVTQIDAENIYVRMGSYVQGGNRKEYVGQIKIDPNPKWWVRQPYMRAELRTRNFASGDLPFQVGDLILVRITDPNEKRRDLYLKKYGKTDPEMKNYKEYTEDMVSYFPLEVEQEPIAQAALMFRENRTGQIRVMLGGYGSDSQFNRAVQARRQAGSSFKPVIYAAALNKGFTCSDIILDSPLALSVPGTGEVWRPKNYRGGFQGPVTFRDSIVKSRNIPTIKILQQIGIEHTKGYARKLGYTSPMVENLTLALGSTNVTLEEQVNAYSVFPNRGYYVPGISVTKIIDRNGKVLEEHDLPVFVDDPAQSDLPALQKVSHSTMRTTGGDGDIPDRGAPLVKRRIDEGTAYIMSSLLQGVIKEGTATVLKKIVGRPDIAGKTGTTNENVDAWFVGFSPDYTCGVWVGFDTEISLGDSETGGHAAAPIWGYFMREALRNVPVKEFAPPGTVEFRKIDPRTGLLTSSSEGVPEVFKVGSGPAQIEPRLIKGSRWDHSGSDLDQF</sequence>
<keyword evidence="11" id="KW-0133">Cell shape</keyword>
<feature type="domain" description="S1 motif" evidence="21">
    <location>
        <begin position="380"/>
        <end position="471"/>
    </location>
</feature>
<keyword evidence="10" id="KW-0378">Hydrolase</keyword>
<keyword evidence="8" id="KW-0808">Transferase</keyword>
<keyword evidence="12" id="KW-0573">Peptidoglycan synthesis</keyword>
<evidence type="ECO:0000256" key="17">
    <source>
        <dbReference type="ARBA" id="ARBA00044770"/>
    </source>
</evidence>
<dbReference type="PANTHER" id="PTHR32282:SF27">
    <property type="entry name" value="PENICILLIN-BINDING PROTEIN 1A"/>
    <property type="match status" value="1"/>
</dbReference>
<keyword evidence="7" id="KW-0328">Glycosyltransferase</keyword>
<comment type="catalytic activity">
    <reaction evidence="18">
        <text>[GlcNAc-(1-&gt;4)-Mur2Ac(oyl-L-Ala-gamma-D-Glu-L-Lys-D-Ala-D-Ala)](n)-di-trans,octa-cis-undecaprenyl diphosphate + beta-D-GlcNAc-(1-&gt;4)-Mur2Ac(oyl-L-Ala-gamma-D-Glu-L-Lys-D-Ala-D-Ala)-di-trans,octa-cis-undecaprenyl diphosphate = [GlcNAc-(1-&gt;4)-Mur2Ac(oyl-L-Ala-gamma-D-Glu-L-Lys-D-Ala-D-Ala)](n+1)-di-trans,octa-cis-undecaprenyl diphosphate + di-trans,octa-cis-undecaprenyl diphosphate + H(+)</text>
        <dbReference type="Rhea" id="RHEA:23708"/>
        <dbReference type="Rhea" id="RHEA-COMP:9602"/>
        <dbReference type="Rhea" id="RHEA-COMP:9603"/>
        <dbReference type="ChEBI" id="CHEBI:15378"/>
        <dbReference type="ChEBI" id="CHEBI:58405"/>
        <dbReference type="ChEBI" id="CHEBI:60033"/>
        <dbReference type="ChEBI" id="CHEBI:78435"/>
        <dbReference type="EC" id="2.4.99.28"/>
    </reaction>
</comment>
<dbReference type="GO" id="GO:0030288">
    <property type="term" value="C:outer membrane-bounded periplasmic space"/>
    <property type="evidence" value="ECO:0007669"/>
    <property type="project" value="TreeGrafter"/>
</dbReference>
<organism evidence="22 23">
    <name type="scientific">Desulfomonile tiedjei (strain ATCC 49306 / DSM 6799 / DCB-1)</name>
    <dbReference type="NCBI Taxonomy" id="706587"/>
    <lineage>
        <taxon>Bacteria</taxon>
        <taxon>Pseudomonadati</taxon>
        <taxon>Thermodesulfobacteriota</taxon>
        <taxon>Desulfomonilia</taxon>
        <taxon>Desulfomonilales</taxon>
        <taxon>Desulfomonilaceae</taxon>
        <taxon>Desulfomonile</taxon>
    </lineage>
</organism>
<dbReference type="KEGG" id="dti:Desti_4979"/>
<evidence type="ECO:0000256" key="2">
    <source>
        <dbReference type="ARBA" id="ARBA00004752"/>
    </source>
</evidence>
<dbReference type="AlphaFoldDB" id="I4CDF0"/>
<keyword evidence="16" id="KW-0961">Cell wall biogenesis/degradation</keyword>
<dbReference type="GO" id="GO:0003676">
    <property type="term" value="F:nucleic acid binding"/>
    <property type="evidence" value="ECO:0007669"/>
    <property type="project" value="InterPro"/>
</dbReference>
<evidence type="ECO:0000256" key="6">
    <source>
        <dbReference type="ARBA" id="ARBA00022670"/>
    </source>
</evidence>
<dbReference type="UniPathway" id="UPA00219"/>
<dbReference type="InterPro" id="IPR023346">
    <property type="entry name" value="Lysozyme-like_dom_sf"/>
</dbReference>
<dbReference type="STRING" id="706587.Desti_4979"/>
<dbReference type="GO" id="GO:0006508">
    <property type="term" value="P:proteolysis"/>
    <property type="evidence" value="ECO:0007669"/>
    <property type="project" value="UniProtKB-KW"/>
</dbReference>
<evidence type="ECO:0000256" key="5">
    <source>
        <dbReference type="ARBA" id="ARBA00022645"/>
    </source>
</evidence>
<dbReference type="InterPro" id="IPR001264">
    <property type="entry name" value="Glyco_trans_51"/>
</dbReference>
<evidence type="ECO:0000313" key="22">
    <source>
        <dbReference type="EMBL" id="AFM27591.1"/>
    </source>
</evidence>
<dbReference type="EMBL" id="CP003360">
    <property type="protein sequence ID" value="AFM27591.1"/>
    <property type="molecule type" value="Genomic_DNA"/>
</dbReference>
<accession>I4CDF0</accession>
<dbReference type="Gene3D" id="3.40.710.10">
    <property type="entry name" value="DD-peptidase/beta-lactamase superfamily"/>
    <property type="match status" value="2"/>
</dbReference>
<evidence type="ECO:0000259" key="21">
    <source>
        <dbReference type="PROSITE" id="PS50126"/>
    </source>
</evidence>
<dbReference type="GO" id="GO:0071555">
    <property type="term" value="P:cell wall organization"/>
    <property type="evidence" value="ECO:0007669"/>
    <property type="project" value="UniProtKB-KW"/>
</dbReference>
<evidence type="ECO:0000256" key="10">
    <source>
        <dbReference type="ARBA" id="ARBA00022801"/>
    </source>
</evidence>
<dbReference type="InterPro" id="IPR050396">
    <property type="entry name" value="Glycosyltr_51/Transpeptidase"/>
</dbReference>
<evidence type="ECO:0000256" key="9">
    <source>
        <dbReference type="ARBA" id="ARBA00022692"/>
    </source>
</evidence>
<dbReference type="RefSeq" id="WP_014812696.1">
    <property type="nucleotide sequence ID" value="NC_018025.1"/>
</dbReference>
<dbReference type="Gene3D" id="1.10.3810.10">
    <property type="entry name" value="Biosynthetic peptidoglycan transglycosylase-like"/>
    <property type="match status" value="1"/>
</dbReference>
<evidence type="ECO:0000256" key="18">
    <source>
        <dbReference type="ARBA" id="ARBA00049902"/>
    </source>
</evidence>
<dbReference type="GO" id="GO:0016020">
    <property type="term" value="C:membrane"/>
    <property type="evidence" value="ECO:0007669"/>
    <property type="project" value="UniProtKB-SubCell"/>
</dbReference>
<dbReference type="GO" id="GO:0008360">
    <property type="term" value="P:regulation of cell shape"/>
    <property type="evidence" value="ECO:0007669"/>
    <property type="project" value="UniProtKB-KW"/>
</dbReference>
<dbReference type="PANTHER" id="PTHR32282">
    <property type="entry name" value="BINDING PROTEIN TRANSPEPTIDASE, PUTATIVE-RELATED"/>
    <property type="match status" value="1"/>
</dbReference>
<dbReference type="Pfam" id="PF00912">
    <property type="entry name" value="Transgly"/>
    <property type="match status" value="1"/>
</dbReference>
<dbReference type="InterPro" id="IPR012338">
    <property type="entry name" value="Beta-lactam/transpept-like"/>
</dbReference>
<dbReference type="eggNOG" id="COG5009">
    <property type="taxonomic scope" value="Bacteria"/>
</dbReference>
<evidence type="ECO:0000256" key="7">
    <source>
        <dbReference type="ARBA" id="ARBA00022676"/>
    </source>
</evidence>
<evidence type="ECO:0000256" key="20">
    <source>
        <dbReference type="SAM" id="Phobius"/>
    </source>
</evidence>
<evidence type="ECO:0000256" key="4">
    <source>
        <dbReference type="ARBA" id="ARBA00007739"/>
    </source>
</evidence>
<evidence type="ECO:0000256" key="16">
    <source>
        <dbReference type="ARBA" id="ARBA00023316"/>
    </source>
</evidence>
<keyword evidence="15" id="KW-0511">Multifunctional enzyme</keyword>
<dbReference type="InterPro" id="IPR036950">
    <property type="entry name" value="PBP_transglycosylase"/>
</dbReference>
<gene>
    <name evidence="22" type="ordered locus">Desti_4979</name>
</gene>
<dbReference type="Proteomes" id="UP000006055">
    <property type="component" value="Chromosome"/>
</dbReference>
<evidence type="ECO:0000256" key="15">
    <source>
        <dbReference type="ARBA" id="ARBA00023268"/>
    </source>
</evidence>
<keyword evidence="14 20" id="KW-0472">Membrane</keyword>
<comment type="pathway">
    <text evidence="2">Cell wall biogenesis; peptidoglycan biosynthesis.</text>
</comment>
<keyword evidence="5" id="KW-0121">Carboxypeptidase</keyword>
<dbReference type="FunFam" id="1.10.3810.10:FF:000003">
    <property type="entry name" value="Penicillin-binding protein 1a"/>
    <property type="match status" value="1"/>
</dbReference>
<evidence type="ECO:0000256" key="13">
    <source>
        <dbReference type="ARBA" id="ARBA00022989"/>
    </source>
</evidence>
<reference evidence="23" key="1">
    <citation type="submission" date="2012-06" db="EMBL/GenBank/DDBJ databases">
        <title>Complete sequence of chromosome of Desulfomonile tiedjei DSM 6799.</title>
        <authorList>
            <person name="Lucas S."/>
            <person name="Copeland A."/>
            <person name="Lapidus A."/>
            <person name="Glavina del Rio T."/>
            <person name="Dalin E."/>
            <person name="Tice H."/>
            <person name="Bruce D."/>
            <person name="Goodwin L."/>
            <person name="Pitluck S."/>
            <person name="Peters L."/>
            <person name="Ovchinnikova G."/>
            <person name="Zeytun A."/>
            <person name="Lu M."/>
            <person name="Kyrpides N."/>
            <person name="Mavromatis K."/>
            <person name="Ivanova N."/>
            <person name="Brettin T."/>
            <person name="Detter J.C."/>
            <person name="Han C."/>
            <person name="Larimer F."/>
            <person name="Land M."/>
            <person name="Hauser L."/>
            <person name="Markowitz V."/>
            <person name="Cheng J.-F."/>
            <person name="Hugenholtz P."/>
            <person name="Woyke T."/>
            <person name="Wu D."/>
            <person name="Spring S."/>
            <person name="Schroeder M."/>
            <person name="Brambilla E."/>
            <person name="Klenk H.-P."/>
            <person name="Eisen J.A."/>
        </authorList>
    </citation>
    <scope>NUCLEOTIDE SEQUENCE [LARGE SCALE GENOMIC DNA]</scope>
    <source>
        <strain evidence="23">ATCC 49306 / DSM 6799 / DCB-1</strain>
    </source>
</reference>
<keyword evidence="23" id="KW-1185">Reference proteome</keyword>
<evidence type="ECO:0000256" key="8">
    <source>
        <dbReference type="ARBA" id="ARBA00022679"/>
    </source>
</evidence>
<dbReference type="SUPFAM" id="SSF56601">
    <property type="entry name" value="beta-lactamase/transpeptidase-like"/>
    <property type="match status" value="1"/>
</dbReference>
<dbReference type="InterPro" id="IPR001460">
    <property type="entry name" value="PCN-bd_Tpept"/>
</dbReference>
<evidence type="ECO:0000256" key="11">
    <source>
        <dbReference type="ARBA" id="ARBA00022960"/>
    </source>
</evidence>
<evidence type="ECO:0000256" key="19">
    <source>
        <dbReference type="ARBA" id="ARBA00060592"/>
    </source>
</evidence>
<dbReference type="GO" id="GO:0008955">
    <property type="term" value="F:peptidoglycan glycosyltransferase activity"/>
    <property type="evidence" value="ECO:0007669"/>
    <property type="project" value="UniProtKB-EC"/>
</dbReference>
<keyword evidence="9 20" id="KW-0812">Transmembrane</keyword>
<keyword evidence="6" id="KW-0645">Protease</keyword>
<dbReference type="GO" id="GO:0008658">
    <property type="term" value="F:penicillin binding"/>
    <property type="evidence" value="ECO:0007669"/>
    <property type="project" value="InterPro"/>
</dbReference>
<dbReference type="SUPFAM" id="SSF53955">
    <property type="entry name" value="Lysozyme-like"/>
    <property type="match status" value="1"/>
</dbReference>
<evidence type="ECO:0000256" key="14">
    <source>
        <dbReference type="ARBA" id="ARBA00023136"/>
    </source>
</evidence>
<dbReference type="GO" id="GO:0004180">
    <property type="term" value="F:carboxypeptidase activity"/>
    <property type="evidence" value="ECO:0007669"/>
    <property type="project" value="UniProtKB-KW"/>
</dbReference>
<dbReference type="PROSITE" id="PS50126">
    <property type="entry name" value="S1"/>
    <property type="match status" value="1"/>
</dbReference>
<keyword evidence="13 20" id="KW-1133">Transmembrane helix</keyword>
<dbReference type="EC" id="2.4.99.28" evidence="17"/>
<evidence type="ECO:0000256" key="3">
    <source>
        <dbReference type="ARBA" id="ARBA00007090"/>
    </source>
</evidence>
<evidence type="ECO:0000313" key="23">
    <source>
        <dbReference type="Proteomes" id="UP000006055"/>
    </source>
</evidence>
<dbReference type="PATRIC" id="fig|706587.4.peg.5639"/>
<comment type="similarity">
    <text evidence="3">In the C-terminal section; belongs to the transpeptidase family.</text>
</comment>
<dbReference type="OrthoDB" id="9766909at2"/>
<dbReference type="InterPro" id="IPR003029">
    <property type="entry name" value="S1_domain"/>
</dbReference>
<comment type="similarity">
    <text evidence="4">In the N-terminal section; belongs to the glycosyltransferase 51 family.</text>
</comment>
<dbReference type="HOGENOM" id="CLU_006354_2_4_7"/>
<dbReference type="Pfam" id="PF00905">
    <property type="entry name" value="Transpeptidase"/>
    <property type="match status" value="1"/>
</dbReference>
<comment type="subcellular location">
    <subcellularLocation>
        <location evidence="1">Membrane</location>
    </subcellularLocation>
</comment>
<name>I4CDF0_DESTA</name>
<evidence type="ECO:0000256" key="1">
    <source>
        <dbReference type="ARBA" id="ARBA00004370"/>
    </source>
</evidence>
<proteinExistence type="inferred from homology"/>
<evidence type="ECO:0000256" key="12">
    <source>
        <dbReference type="ARBA" id="ARBA00022984"/>
    </source>
</evidence>
<dbReference type="GO" id="GO:0009252">
    <property type="term" value="P:peptidoglycan biosynthetic process"/>
    <property type="evidence" value="ECO:0007669"/>
    <property type="project" value="UniProtKB-UniPathway"/>
</dbReference>
<protein>
    <recommendedName>
        <fullName evidence="17">peptidoglycan glycosyltransferase</fullName>
        <ecNumber evidence="17">2.4.99.28</ecNumber>
    </recommendedName>
</protein>
<comment type="pathway">
    <text evidence="19">Glycan biosynthesis.</text>
</comment>
<feature type="transmembrane region" description="Helical" evidence="20">
    <location>
        <begin position="38"/>
        <end position="61"/>
    </location>
</feature>